<protein>
    <submittedName>
        <fullName evidence="2">Transposase</fullName>
    </submittedName>
</protein>
<name>A0A1I7YNQ7_9BILA</name>
<dbReference type="Proteomes" id="UP000095287">
    <property type="component" value="Unplaced"/>
</dbReference>
<accession>A0A1I7YNQ7</accession>
<sequence>EESKKTYLNGVQRGHLMKKVSRTITKRR</sequence>
<dbReference type="AlphaFoldDB" id="A0A1I7YNQ7"/>
<evidence type="ECO:0000313" key="1">
    <source>
        <dbReference type="Proteomes" id="UP000095287"/>
    </source>
</evidence>
<reference evidence="2" key="1">
    <citation type="submission" date="2016-11" db="UniProtKB">
        <authorList>
            <consortium name="WormBaseParasite"/>
        </authorList>
    </citation>
    <scope>IDENTIFICATION</scope>
</reference>
<dbReference type="WBParaSite" id="L893_g18162.t1">
    <property type="protein sequence ID" value="L893_g18162.t1"/>
    <property type="gene ID" value="L893_g18162"/>
</dbReference>
<evidence type="ECO:0000313" key="2">
    <source>
        <dbReference type="WBParaSite" id="L893_g18162.t1"/>
    </source>
</evidence>
<proteinExistence type="predicted"/>
<organism evidence="1 2">
    <name type="scientific">Steinernema glaseri</name>
    <dbReference type="NCBI Taxonomy" id="37863"/>
    <lineage>
        <taxon>Eukaryota</taxon>
        <taxon>Metazoa</taxon>
        <taxon>Ecdysozoa</taxon>
        <taxon>Nematoda</taxon>
        <taxon>Chromadorea</taxon>
        <taxon>Rhabditida</taxon>
        <taxon>Tylenchina</taxon>
        <taxon>Panagrolaimomorpha</taxon>
        <taxon>Strongyloidoidea</taxon>
        <taxon>Steinernematidae</taxon>
        <taxon>Steinernema</taxon>
    </lineage>
</organism>
<keyword evidence="1" id="KW-1185">Reference proteome</keyword>